<keyword evidence="3 6" id="KW-0812">Transmembrane</keyword>
<dbReference type="PRINTS" id="PR01035">
    <property type="entry name" value="TCRTETA"/>
</dbReference>
<evidence type="ECO:0000256" key="1">
    <source>
        <dbReference type="ARBA" id="ARBA00004651"/>
    </source>
</evidence>
<keyword evidence="9" id="KW-1185">Reference proteome</keyword>
<evidence type="ECO:0000259" key="7">
    <source>
        <dbReference type="PROSITE" id="PS50850"/>
    </source>
</evidence>
<feature type="transmembrane region" description="Helical" evidence="6">
    <location>
        <begin position="12"/>
        <end position="34"/>
    </location>
</feature>
<feature type="transmembrane region" description="Helical" evidence="6">
    <location>
        <begin position="220"/>
        <end position="236"/>
    </location>
</feature>
<dbReference type="Pfam" id="PF07690">
    <property type="entry name" value="MFS_1"/>
    <property type="match status" value="1"/>
</dbReference>
<evidence type="ECO:0000256" key="3">
    <source>
        <dbReference type="ARBA" id="ARBA00022692"/>
    </source>
</evidence>
<dbReference type="InterPro" id="IPR020846">
    <property type="entry name" value="MFS_dom"/>
</dbReference>
<dbReference type="InterPro" id="IPR050930">
    <property type="entry name" value="MFS_Vesicular_Transporter"/>
</dbReference>
<dbReference type="OrthoDB" id="9793283at2"/>
<dbReference type="Gene3D" id="1.20.1720.10">
    <property type="entry name" value="Multidrug resistance protein D"/>
    <property type="match status" value="1"/>
</dbReference>
<dbReference type="CDD" id="cd17325">
    <property type="entry name" value="MFS_MdtG_SLC18_like"/>
    <property type="match status" value="1"/>
</dbReference>
<evidence type="ECO:0000256" key="2">
    <source>
        <dbReference type="ARBA" id="ARBA00022448"/>
    </source>
</evidence>
<dbReference type="InterPro" id="IPR036259">
    <property type="entry name" value="MFS_trans_sf"/>
</dbReference>
<name>A0A1G9YP80_9ACTN</name>
<keyword evidence="4 6" id="KW-1133">Transmembrane helix</keyword>
<dbReference type="EMBL" id="FNHE01000012">
    <property type="protein sequence ID" value="SDN10860.1"/>
    <property type="molecule type" value="Genomic_DNA"/>
</dbReference>
<dbReference type="PANTHER" id="PTHR23506:SF23">
    <property type="entry name" value="GH10249P"/>
    <property type="match status" value="1"/>
</dbReference>
<dbReference type="InterPro" id="IPR011701">
    <property type="entry name" value="MFS"/>
</dbReference>
<dbReference type="InterPro" id="IPR001958">
    <property type="entry name" value="Tet-R_TetA/multi-R_MdtG-like"/>
</dbReference>
<reference evidence="9" key="1">
    <citation type="submission" date="2016-10" db="EMBL/GenBank/DDBJ databases">
        <authorList>
            <person name="Varghese N."/>
            <person name="Submissions S."/>
        </authorList>
    </citation>
    <scope>NUCLEOTIDE SEQUENCE [LARGE SCALE GENOMIC DNA]</scope>
    <source>
        <strain evidence="9">DSM 45419</strain>
    </source>
</reference>
<evidence type="ECO:0000256" key="5">
    <source>
        <dbReference type="ARBA" id="ARBA00023136"/>
    </source>
</evidence>
<dbReference type="Gene3D" id="1.20.1250.20">
    <property type="entry name" value="MFS general substrate transporter like domains"/>
    <property type="match status" value="1"/>
</dbReference>
<feature type="transmembrane region" description="Helical" evidence="6">
    <location>
        <begin position="256"/>
        <end position="274"/>
    </location>
</feature>
<feature type="transmembrane region" description="Helical" evidence="6">
    <location>
        <begin position="311"/>
        <end position="333"/>
    </location>
</feature>
<feature type="transmembrane region" description="Helical" evidence="6">
    <location>
        <begin position="78"/>
        <end position="97"/>
    </location>
</feature>
<gene>
    <name evidence="8" type="ORF">SAMN05660642_04061</name>
</gene>
<protein>
    <submittedName>
        <fullName evidence="8">Predicted arabinose efflux permease, MFS family</fullName>
    </submittedName>
</protein>
<evidence type="ECO:0000313" key="9">
    <source>
        <dbReference type="Proteomes" id="UP000198680"/>
    </source>
</evidence>
<comment type="subcellular location">
    <subcellularLocation>
        <location evidence="1">Cell membrane</location>
        <topology evidence="1">Multi-pass membrane protein</topology>
    </subcellularLocation>
</comment>
<proteinExistence type="predicted"/>
<feature type="transmembrane region" description="Helical" evidence="6">
    <location>
        <begin position="165"/>
        <end position="185"/>
    </location>
</feature>
<dbReference type="AlphaFoldDB" id="A0A1G9YP80"/>
<keyword evidence="2" id="KW-0813">Transport</keyword>
<feature type="transmembrane region" description="Helical" evidence="6">
    <location>
        <begin position="286"/>
        <end position="305"/>
    </location>
</feature>
<feature type="transmembrane region" description="Helical" evidence="6">
    <location>
        <begin position="103"/>
        <end position="125"/>
    </location>
</feature>
<dbReference type="GO" id="GO:0022857">
    <property type="term" value="F:transmembrane transporter activity"/>
    <property type="evidence" value="ECO:0007669"/>
    <property type="project" value="InterPro"/>
</dbReference>
<dbReference type="PANTHER" id="PTHR23506">
    <property type="entry name" value="GH10249P"/>
    <property type="match status" value="1"/>
</dbReference>
<dbReference type="RefSeq" id="WP_091222670.1">
    <property type="nucleotide sequence ID" value="NZ_FNHE01000012.1"/>
</dbReference>
<accession>A0A1G9YP80</accession>
<dbReference type="GO" id="GO:0005886">
    <property type="term" value="C:plasma membrane"/>
    <property type="evidence" value="ECO:0007669"/>
    <property type="project" value="UniProtKB-SubCell"/>
</dbReference>
<feature type="domain" description="Major facilitator superfamily (MFS) profile" evidence="7">
    <location>
        <begin position="12"/>
        <end position="399"/>
    </location>
</feature>
<feature type="transmembrane region" description="Helical" evidence="6">
    <location>
        <begin position="345"/>
        <end position="367"/>
    </location>
</feature>
<feature type="transmembrane region" description="Helical" evidence="6">
    <location>
        <begin position="373"/>
        <end position="394"/>
    </location>
</feature>
<dbReference type="SUPFAM" id="SSF103473">
    <property type="entry name" value="MFS general substrate transporter"/>
    <property type="match status" value="1"/>
</dbReference>
<evidence type="ECO:0000256" key="6">
    <source>
        <dbReference type="SAM" id="Phobius"/>
    </source>
</evidence>
<evidence type="ECO:0000313" key="8">
    <source>
        <dbReference type="EMBL" id="SDN10860.1"/>
    </source>
</evidence>
<keyword evidence="5 6" id="KW-0472">Membrane</keyword>
<dbReference type="PROSITE" id="PS50850">
    <property type="entry name" value="MFS"/>
    <property type="match status" value="1"/>
</dbReference>
<dbReference type="Proteomes" id="UP000198680">
    <property type="component" value="Unassembled WGS sequence"/>
</dbReference>
<organism evidence="8 9">
    <name type="scientific">Geodermatophilus siccatus</name>
    <dbReference type="NCBI Taxonomy" id="1137991"/>
    <lineage>
        <taxon>Bacteria</taxon>
        <taxon>Bacillati</taxon>
        <taxon>Actinomycetota</taxon>
        <taxon>Actinomycetes</taxon>
        <taxon>Geodermatophilales</taxon>
        <taxon>Geodermatophilaceae</taxon>
        <taxon>Geodermatophilus</taxon>
    </lineage>
</organism>
<evidence type="ECO:0000256" key="4">
    <source>
        <dbReference type="ARBA" id="ARBA00022989"/>
    </source>
</evidence>
<sequence>MPWRGRGELPREVGILAVVAFVVALGFGVVAPAIPLFARAFGVGTTAVGLAVSAFAFFRFVSAFGGGSLVERFGERTVLSAGLGIVAVTTGLAGLATSFPLFLALRAAGGVGSAMFTVAALSLLLRVAPPSHRGRAAATWQGGFILGGIAGPAAGGLLAELSPRLPFFLYAGFLILAGSVAMVLLRPSVTPQRSAAPAGTGPDLAAADPVGLRTALRSRVYLTALVANLGVGWVLFGVRNSLVPLYVTEELGRTVAWAGAGLLAGSVAQALGLLRSGRLADTWGRRPALVLGAGLATASTAALVLPPVLWVFLLSMALFGLAASFLASVPAALVADVSPARGGRVVAVFQMSADLGAIAGPLVAGWLTDVASYQTAFAVTTAVLAAGLGAALTLPRTAGAAVRE</sequence>
<feature type="transmembrane region" description="Helical" evidence="6">
    <location>
        <begin position="137"/>
        <end position="159"/>
    </location>
</feature>
<dbReference type="STRING" id="1137991.SAMN05660642_04061"/>